<reference evidence="2 3" key="1">
    <citation type="submission" date="2024-10" db="EMBL/GenBank/DDBJ databases">
        <title>The Natural Products Discovery Center: Release of the First 8490 Sequenced Strains for Exploring Actinobacteria Biosynthetic Diversity.</title>
        <authorList>
            <person name="Kalkreuter E."/>
            <person name="Kautsar S.A."/>
            <person name="Yang D."/>
            <person name="Bader C.D."/>
            <person name="Teijaro C.N."/>
            <person name="Fluegel L."/>
            <person name="Davis C.M."/>
            <person name="Simpson J.R."/>
            <person name="Lauterbach L."/>
            <person name="Steele A.D."/>
            <person name="Gui C."/>
            <person name="Meng S."/>
            <person name="Li G."/>
            <person name="Viehrig K."/>
            <person name="Ye F."/>
            <person name="Su P."/>
            <person name="Kiefer A.F."/>
            <person name="Nichols A."/>
            <person name="Cepeda A.J."/>
            <person name="Yan W."/>
            <person name="Fan B."/>
            <person name="Jiang Y."/>
            <person name="Adhikari A."/>
            <person name="Zheng C.-J."/>
            <person name="Schuster L."/>
            <person name="Cowan T.M."/>
            <person name="Smanski M.J."/>
            <person name="Chevrette M.G."/>
            <person name="De Carvalho L.P.S."/>
            <person name="Shen B."/>
        </authorList>
    </citation>
    <scope>NUCLEOTIDE SEQUENCE [LARGE SCALE GENOMIC DNA]</scope>
    <source>
        <strain evidence="2 3">NPDC051599</strain>
    </source>
</reference>
<feature type="transmembrane region" description="Helical" evidence="1">
    <location>
        <begin position="73"/>
        <end position="95"/>
    </location>
</feature>
<keyword evidence="1" id="KW-0812">Transmembrane</keyword>
<comment type="caution">
    <text evidence="2">The sequence shown here is derived from an EMBL/GenBank/DDBJ whole genome shotgun (WGS) entry which is preliminary data.</text>
</comment>
<keyword evidence="3" id="KW-1185">Reference proteome</keyword>
<evidence type="ECO:0000313" key="2">
    <source>
        <dbReference type="EMBL" id="MFI5676405.1"/>
    </source>
</evidence>
<accession>A0ABW7Y2L9</accession>
<evidence type="ECO:0008006" key="4">
    <source>
        <dbReference type="Google" id="ProtNLM"/>
    </source>
</evidence>
<protein>
    <recommendedName>
        <fullName evidence="4">ABC transporter permease</fullName>
    </recommendedName>
</protein>
<feature type="transmembrane region" description="Helical" evidence="1">
    <location>
        <begin position="116"/>
        <end position="139"/>
    </location>
</feature>
<feature type="transmembrane region" description="Helical" evidence="1">
    <location>
        <begin position="290"/>
        <end position="308"/>
    </location>
</feature>
<keyword evidence="1" id="KW-0472">Membrane</keyword>
<proteinExistence type="predicted"/>
<keyword evidence="1" id="KW-1133">Transmembrane helix</keyword>
<evidence type="ECO:0000256" key="1">
    <source>
        <dbReference type="SAM" id="Phobius"/>
    </source>
</evidence>
<gene>
    <name evidence="2" type="ORF">ACIA8P_17270</name>
</gene>
<feature type="transmembrane region" description="Helical" evidence="1">
    <location>
        <begin position="159"/>
        <end position="182"/>
    </location>
</feature>
<dbReference type="RefSeq" id="WP_398657159.1">
    <property type="nucleotide sequence ID" value="NZ_JBITDC010000006.1"/>
</dbReference>
<feature type="transmembrane region" description="Helical" evidence="1">
    <location>
        <begin position="21"/>
        <end position="39"/>
    </location>
</feature>
<evidence type="ECO:0000313" key="3">
    <source>
        <dbReference type="Proteomes" id="UP001612415"/>
    </source>
</evidence>
<feature type="transmembrane region" description="Helical" evidence="1">
    <location>
        <begin position="189"/>
        <end position="206"/>
    </location>
</feature>
<sequence>MSATVLRGLPRTVLRLHRTALIAWAAFVTVLVAVLVWTVRVTADDALREQEYCALHSRCNVLTTMAYADRIGYVGWFACYSFLAVAAFAGGALIGRELENGTVRLAWTQGVSPARWLAAKLAVPALAVTLGGIVLILAFRWGWGAHRSLMGDDWTFGDVFVARGPALVAYALCALAVGTLTALVLRRTLPAVGVSFVLMWLLNVVLEFNRSSLWPAVTRLSPTGIELPDSAWQVENGTIVDGRRTQNLADLTCDGTAARVRSCLHDAGVSGYYAVHHPASHFWPLHLVETGIVLAVAAAATTAAFRLLRHRTA</sequence>
<organism evidence="2 3">
    <name type="scientific">Streptomyces cellulosae</name>
    <dbReference type="NCBI Taxonomy" id="1968"/>
    <lineage>
        <taxon>Bacteria</taxon>
        <taxon>Bacillati</taxon>
        <taxon>Actinomycetota</taxon>
        <taxon>Actinomycetes</taxon>
        <taxon>Kitasatosporales</taxon>
        <taxon>Streptomycetaceae</taxon>
        <taxon>Streptomyces</taxon>
    </lineage>
</organism>
<dbReference type="EMBL" id="JBITDC010000006">
    <property type="protein sequence ID" value="MFI5676405.1"/>
    <property type="molecule type" value="Genomic_DNA"/>
</dbReference>
<name>A0ABW7Y2L9_STRCE</name>
<dbReference type="Proteomes" id="UP001612415">
    <property type="component" value="Unassembled WGS sequence"/>
</dbReference>